<dbReference type="InterPro" id="IPR033985">
    <property type="entry name" value="SusD-like_N"/>
</dbReference>
<dbReference type="RefSeq" id="WP_079470323.1">
    <property type="nucleotide sequence ID" value="NZ_FUZZ01000002.1"/>
</dbReference>
<dbReference type="SUPFAM" id="SSF48452">
    <property type="entry name" value="TPR-like"/>
    <property type="match status" value="1"/>
</dbReference>
<dbReference type="InterPro" id="IPR012944">
    <property type="entry name" value="SusD_RagB_dom"/>
</dbReference>
<dbReference type="EMBL" id="FUZZ01000002">
    <property type="protein sequence ID" value="SKD05162.1"/>
    <property type="molecule type" value="Genomic_DNA"/>
</dbReference>
<organism evidence="8 9">
    <name type="scientific">Chitinophaga ginsengisegetis</name>
    <dbReference type="NCBI Taxonomy" id="393003"/>
    <lineage>
        <taxon>Bacteria</taxon>
        <taxon>Pseudomonadati</taxon>
        <taxon>Bacteroidota</taxon>
        <taxon>Chitinophagia</taxon>
        <taxon>Chitinophagales</taxon>
        <taxon>Chitinophagaceae</taxon>
        <taxon>Chitinophaga</taxon>
    </lineage>
</organism>
<dbReference type="AlphaFoldDB" id="A0A1T5NXL0"/>
<evidence type="ECO:0000256" key="3">
    <source>
        <dbReference type="ARBA" id="ARBA00022729"/>
    </source>
</evidence>
<comment type="subcellular location">
    <subcellularLocation>
        <location evidence="1">Cell outer membrane</location>
    </subcellularLocation>
</comment>
<evidence type="ECO:0000256" key="5">
    <source>
        <dbReference type="ARBA" id="ARBA00023237"/>
    </source>
</evidence>
<evidence type="ECO:0000313" key="8">
    <source>
        <dbReference type="EMBL" id="SKD05162.1"/>
    </source>
</evidence>
<dbReference type="PROSITE" id="PS51257">
    <property type="entry name" value="PROKAR_LIPOPROTEIN"/>
    <property type="match status" value="1"/>
</dbReference>
<sequence length="520" mass="57290">MKKRNLKYIVAIAAGMQLMSSCSDKFITVPPKGSFLESTYYSNQQEAFNGLVAVYDMVGYQAGNYTTKIGAMDAASDDHWTGGASPSDINVFQVMTRLDLLTPLTGPQDELWKRGFSGISRANILLSKLPGVPMDENLKKRYAAEAKLLRAYFYFDLVRLFRNVPLMTAPLPIDDVKKVTQATPEEVYKQIEQDLKDAIAEASLPDVPPRLTEGGRVGKGVAHALLGKVYLYEKKWTEAAAELKEVNGETPGQPSAKYNYTLVPNFADLWRSEDAYKFPSESIFEISYTSTSGGNWTSGVANTDGNILNILCGPRSLVATPATSEASQYVAGWGFLLVSKELESVMRGDPRYNATILDMKSLVTAGKATYSESFDNTGFFLNKFVGRTANISQGGGNMELNFPQNLYEIRLADTYLMEAEARVKAGEGSGSGSRAYQLLNAVRARVGLTPVDATFDNIFKERRLELAGEGHRFLDLVRTGQASAVLNAIDKRSFKPKNEILPIPALELQNTSLKQSKEWE</sequence>
<dbReference type="STRING" id="393003.SAMN05660461_3026"/>
<evidence type="ECO:0000313" key="9">
    <source>
        <dbReference type="Proteomes" id="UP000190166"/>
    </source>
</evidence>
<evidence type="ECO:0000259" key="7">
    <source>
        <dbReference type="Pfam" id="PF14322"/>
    </source>
</evidence>
<evidence type="ECO:0000259" key="6">
    <source>
        <dbReference type="Pfam" id="PF07980"/>
    </source>
</evidence>
<dbReference type="Pfam" id="PF07980">
    <property type="entry name" value="SusD_RagB"/>
    <property type="match status" value="1"/>
</dbReference>
<keyword evidence="4" id="KW-0472">Membrane</keyword>
<dbReference type="Proteomes" id="UP000190166">
    <property type="component" value="Unassembled WGS sequence"/>
</dbReference>
<dbReference type="GO" id="GO:0009279">
    <property type="term" value="C:cell outer membrane"/>
    <property type="evidence" value="ECO:0007669"/>
    <property type="project" value="UniProtKB-SubCell"/>
</dbReference>
<dbReference type="Pfam" id="PF14322">
    <property type="entry name" value="SusD-like_3"/>
    <property type="match status" value="1"/>
</dbReference>
<keyword evidence="3" id="KW-0732">Signal</keyword>
<comment type="similarity">
    <text evidence="2">Belongs to the SusD family.</text>
</comment>
<keyword evidence="9" id="KW-1185">Reference proteome</keyword>
<feature type="domain" description="RagB/SusD" evidence="6">
    <location>
        <begin position="366"/>
        <end position="487"/>
    </location>
</feature>
<proteinExistence type="inferred from homology"/>
<feature type="domain" description="SusD-like N-terminal" evidence="7">
    <location>
        <begin position="35"/>
        <end position="231"/>
    </location>
</feature>
<accession>A0A1T5NXL0</accession>
<keyword evidence="5" id="KW-0998">Cell outer membrane</keyword>
<dbReference type="CDD" id="cd08977">
    <property type="entry name" value="SusD"/>
    <property type="match status" value="1"/>
</dbReference>
<dbReference type="Gene3D" id="1.25.40.390">
    <property type="match status" value="1"/>
</dbReference>
<gene>
    <name evidence="8" type="ORF">SAMN05660461_3026</name>
</gene>
<reference evidence="8 9" key="1">
    <citation type="submission" date="2017-02" db="EMBL/GenBank/DDBJ databases">
        <authorList>
            <person name="Peterson S.W."/>
        </authorList>
    </citation>
    <scope>NUCLEOTIDE SEQUENCE [LARGE SCALE GENOMIC DNA]</scope>
    <source>
        <strain evidence="8 9">DSM 18108</strain>
    </source>
</reference>
<protein>
    <submittedName>
        <fullName evidence="8">Starch-binding associating with outer membrane</fullName>
    </submittedName>
</protein>
<dbReference type="InterPro" id="IPR011990">
    <property type="entry name" value="TPR-like_helical_dom_sf"/>
</dbReference>
<evidence type="ECO:0000256" key="2">
    <source>
        <dbReference type="ARBA" id="ARBA00006275"/>
    </source>
</evidence>
<name>A0A1T5NXL0_9BACT</name>
<evidence type="ECO:0000256" key="4">
    <source>
        <dbReference type="ARBA" id="ARBA00023136"/>
    </source>
</evidence>
<evidence type="ECO:0000256" key="1">
    <source>
        <dbReference type="ARBA" id="ARBA00004442"/>
    </source>
</evidence>